<comment type="caution">
    <text evidence="1">The sequence shown here is derived from an EMBL/GenBank/DDBJ whole genome shotgun (WGS) entry which is preliminary data.</text>
</comment>
<reference evidence="1 2" key="1">
    <citation type="submission" date="2020-10" db="EMBL/GenBank/DDBJ databases">
        <title>Sequencing the genomes of 1000 actinobacteria strains.</title>
        <authorList>
            <person name="Klenk H.-P."/>
        </authorList>
    </citation>
    <scope>NUCLEOTIDE SEQUENCE [LARGE SCALE GENOMIC DNA]</scope>
    <source>
        <strain evidence="1 2">DSM 44653</strain>
    </source>
</reference>
<dbReference type="Gene3D" id="1.25.40.10">
    <property type="entry name" value="Tetratricopeptide repeat domain"/>
    <property type="match status" value="1"/>
</dbReference>
<proteinExistence type="predicted"/>
<dbReference type="SUPFAM" id="SSF48452">
    <property type="entry name" value="TPR-like"/>
    <property type="match status" value="1"/>
</dbReference>
<accession>A0ABR9HZI6</accession>
<dbReference type="RefSeq" id="WP_086864764.1">
    <property type="nucleotide sequence ID" value="NZ_JADBEG010000001.1"/>
</dbReference>
<name>A0ABR9HZI6_9PSEU</name>
<evidence type="ECO:0000313" key="2">
    <source>
        <dbReference type="Proteomes" id="UP000631670"/>
    </source>
</evidence>
<sequence>MSLVHGHLPDPAQRVYELLADLPGPDTTAAPLACALGWPDHEVTAALQVLHAARLVEHQPPDRYRLADRYRRHAIHLRHQISPPVRAAQLAGVLGWYAASAGTAIPALAPHAHRFSPSAAHHGAVPATFASADQARTWFGREHHVLTSVVIAALDTRHDDLALELAEACWHLARPTYHHDDLAHIQHAGHTAAHRTAPEIAAVFQARHAVALADLGHHDDARTAAADTTDLAHTTADPRLAALAHAAAGRVLLTAGSPEAALRDLALALRHQRRLADDTHGHAVVHRRIGQAHLAHRRFTDAIRHLRESRDAMTRARNPLGTAQAVTPLAEALIETGRTGEAMGELGRARRRLGDTTALRYRAGLDLAAARAAHLLGDTGITRRLTHDLIDQLTGAGPGAATDLQTATDLYAATAPHGQR</sequence>
<protein>
    <submittedName>
        <fullName evidence="1">Tetratricopeptide (TPR) repeat protein</fullName>
    </submittedName>
</protein>
<dbReference type="PANTHER" id="PTHR47691">
    <property type="entry name" value="REGULATOR-RELATED"/>
    <property type="match status" value="1"/>
</dbReference>
<gene>
    <name evidence="1" type="ORF">H4696_003431</name>
</gene>
<dbReference type="Proteomes" id="UP000631670">
    <property type="component" value="Unassembled WGS sequence"/>
</dbReference>
<dbReference type="PANTHER" id="PTHR47691:SF3">
    <property type="entry name" value="HTH-TYPE TRANSCRIPTIONAL REGULATOR RV0890C-RELATED"/>
    <property type="match status" value="1"/>
</dbReference>
<organism evidence="1 2">
    <name type="scientific">Amycolatopsis lexingtonensis</name>
    <dbReference type="NCBI Taxonomy" id="218822"/>
    <lineage>
        <taxon>Bacteria</taxon>
        <taxon>Bacillati</taxon>
        <taxon>Actinomycetota</taxon>
        <taxon>Actinomycetes</taxon>
        <taxon>Pseudonocardiales</taxon>
        <taxon>Pseudonocardiaceae</taxon>
        <taxon>Amycolatopsis</taxon>
    </lineage>
</organism>
<keyword evidence="2" id="KW-1185">Reference proteome</keyword>
<evidence type="ECO:0000313" key="1">
    <source>
        <dbReference type="EMBL" id="MBE1496331.1"/>
    </source>
</evidence>
<dbReference type="InterPro" id="IPR011990">
    <property type="entry name" value="TPR-like_helical_dom_sf"/>
</dbReference>
<dbReference type="EMBL" id="JADBEG010000001">
    <property type="protein sequence ID" value="MBE1496331.1"/>
    <property type="molecule type" value="Genomic_DNA"/>
</dbReference>